<accession>A0A0B6Y873</accession>
<feature type="non-terminal residue" evidence="4">
    <location>
        <position position="333"/>
    </location>
</feature>
<dbReference type="PANTHER" id="PTHR18870">
    <property type="entry name" value="PROTEIN TAG-278-RELATED"/>
    <property type="match status" value="1"/>
</dbReference>
<evidence type="ECO:0000256" key="2">
    <source>
        <dbReference type="SAM" id="Coils"/>
    </source>
</evidence>
<feature type="coiled-coil region" evidence="2">
    <location>
        <begin position="244"/>
        <end position="297"/>
    </location>
</feature>
<protein>
    <submittedName>
        <fullName evidence="4">Uncharacterized protein</fullName>
    </submittedName>
</protein>
<feature type="non-terminal residue" evidence="4">
    <location>
        <position position="1"/>
    </location>
</feature>
<evidence type="ECO:0000313" key="4">
    <source>
        <dbReference type="EMBL" id="CEK51665.1"/>
    </source>
</evidence>
<feature type="compositionally biased region" description="Polar residues" evidence="3">
    <location>
        <begin position="7"/>
        <end position="20"/>
    </location>
</feature>
<dbReference type="PANTHER" id="PTHR18870:SF9">
    <property type="entry name" value="PROTEIN TAG-278-RELATED"/>
    <property type="match status" value="1"/>
</dbReference>
<feature type="coiled-coil region" evidence="2">
    <location>
        <begin position="23"/>
        <end position="180"/>
    </location>
</feature>
<name>A0A0B6Y873_9EUPU</name>
<evidence type="ECO:0000256" key="1">
    <source>
        <dbReference type="ARBA" id="ARBA00023054"/>
    </source>
</evidence>
<evidence type="ECO:0000256" key="3">
    <source>
        <dbReference type="SAM" id="MobiDB-lite"/>
    </source>
</evidence>
<reference evidence="4" key="1">
    <citation type="submission" date="2014-12" db="EMBL/GenBank/DDBJ databases">
        <title>Insight into the proteome of Arion vulgaris.</title>
        <authorList>
            <person name="Aradska J."/>
            <person name="Bulat T."/>
            <person name="Smidak R."/>
            <person name="Sarate P."/>
            <person name="Gangsoo J."/>
            <person name="Sialana F."/>
            <person name="Bilban M."/>
            <person name="Lubec G."/>
        </authorList>
    </citation>
    <scope>NUCLEOTIDE SEQUENCE</scope>
    <source>
        <tissue evidence="4">Skin</tissue>
    </source>
</reference>
<feature type="region of interest" description="Disordered" evidence="3">
    <location>
        <begin position="308"/>
        <end position="333"/>
    </location>
</feature>
<gene>
    <name evidence="4" type="primary">ORF14037</name>
</gene>
<keyword evidence="1 2" id="KW-0175">Coiled coil</keyword>
<dbReference type="EMBL" id="HACG01004800">
    <property type="protein sequence ID" value="CEK51665.1"/>
    <property type="molecule type" value="Transcribed_RNA"/>
</dbReference>
<organism evidence="4">
    <name type="scientific">Arion vulgaris</name>
    <dbReference type="NCBI Taxonomy" id="1028688"/>
    <lineage>
        <taxon>Eukaryota</taxon>
        <taxon>Metazoa</taxon>
        <taxon>Spiralia</taxon>
        <taxon>Lophotrochozoa</taxon>
        <taxon>Mollusca</taxon>
        <taxon>Gastropoda</taxon>
        <taxon>Heterobranchia</taxon>
        <taxon>Euthyneura</taxon>
        <taxon>Panpulmonata</taxon>
        <taxon>Eupulmonata</taxon>
        <taxon>Stylommatophora</taxon>
        <taxon>Helicina</taxon>
        <taxon>Arionoidea</taxon>
        <taxon>Arionidae</taxon>
        <taxon>Arion</taxon>
    </lineage>
</organism>
<proteinExistence type="predicted"/>
<sequence>LDMEKTSLLTEKQSITSDQRNTVQQLQQALEDMTLAKETIQERFQKQTESFQQQLLKQEQEHSDELTNKMNNAEQKHNEALERERKTASDILLSVKQELKQLHETEINKITKERDLLEKELNYLKTDLTSKLADAENEVARLDKMVKESEKGLGSASGQLISLEDTASQLRTELDKTTLELKTSLVTVENLQAELVRLNSVHSDEVLQMEHATSEKLQNLANELDHKWTETMKSENSKLRQELAEQSECEKRAALSQLSRLKNEEIAAIRADLETKLECLKSQVEELQSGLDDTKMESDVEKAKLKYEMEREKSRLSKDMLETTKEYSSKMTD</sequence>
<feature type="region of interest" description="Disordered" evidence="3">
    <location>
        <begin position="1"/>
        <end position="20"/>
    </location>
</feature>
<dbReference type="AlphaFoldDB" id="A0A0B6Y873"/>